<dbReference type="Proteomes" id="UP000218887">
    <property type="component" value="Unassembled WGS sequence"/>
</dbReference>
<dbReference type="EMBL" id="NPOA01000011">
    <property type="protein sequence ID" value="PAV28765.1"/>
    <property type="molecule type" value="Genomic_DNA"/>
</dbReference>
<dbReference type="PANTHER" id="PTHR33558:SF1">
    <property type="entry name" value="GLUTAREDOXIN-LIKE PROTEIN C5ORF63 HOMOLOG"/>
    <property type="match status" value="1"/>
</dbReference>
<dbReference type="PANTHER" id="PTHR33558">
    <property type="entry name" value="GLUTAREDOXIN-LIKE PROTEIN C5ORF63 HOMOLOG"/>
    <property type="match status" value="1"/>
</dbReference>
<dbReference type="InterPro" id="IPR052565">
    <property type="entry name" value="Glutaredoxin-like_YDR286C"/>
</dbReference>
<protein>
    <submittedName>
        <fullName evidence="1">Thioredoxin family protein</fullName>
    </submittedName>
</protein>
<reference evidence="1 2" key="1">
    <citation type="submission" date="2017-08" db="EMBL/GenBank/DDBJ databases">
        <title>Virgibacillus indicus sp. nov. and Virgibacillus profoundi sp. nov, two moderately halophilic bacteria isolated from marine sediment by using the Microfluidic Streak Plate.</title>
        <authorList>
            <person name="Xu B."/>
            <person name="Hu B."/>
            <person name="Wang J."/>
            <person name="Zhu Y."/>
            <person name="Huang L."/>
            <person name="Du W."/>
            <person name="Huang Y."/>
        </authorList>
    </citation>
    <scope>NUCLEOTIDE SEQUENCE [LARGE SCALE GENOMIC DNA]</scope>
    <source>
        <strain evidence="1 2">IO3-P3-H5</strain>
    </source>
</reference>
<dbReference type="Pfam" id="PF05768">
    <property type="entry name" value="Glrx-like"/>
    <property type="match status" value="1"/>
</dbReference>
<evidence type="ECO:0000313" key="1">
    <source>
        <dbReference type="EMBL" id="PAV28765.1"/>
    </source>
</evidence>
<proteinExistence type="predicted"/>
<name>A0A2A2IC89_9BACI</name>
<dbReference type="InterPro" id="IPR008554">
    <property type="entry name" value="Glutaredoxin-like"/>
</dbReference>
<dbReference type="OrthoDB" id="32865at2"/>
<dbReference type="Gene3D" id="3.40.30.10">
    <property type="entry name" value="Glutaredoxin"/>
    <property type="match status" value="1"/>
</dbReference>
<gene>
    <name evidence="1" type="ORF">CIL05_15025</name>
</gene>
<dbReference type="SUPFAM" id="SSF52833">
    <property type="entry name" value="Thioredoxin-like"/>
    <property type="match status" value="1"/>
</dbReference>
<evidence type="ECO:0000313" key="2">
    <source>
        <dbReference type="Proteomes" id="UP000218887"/>
    </source>
</evidence>
<accession>A0A2A2IC89</accession>
<dbReference type="AlphaFoldDB" id="A0A2A2IC89"/>
<dbReference type="InterPro" id="IPR036249">
    <property type="entry name" value="Thioredoxin-like_sf"/>
</dbReference>
<dbReference type="RefSeq" id="WP_095656532.1">
    <property type="nucleotide sequence ID" value="NZ_NPOA01000011.1"/>
</dbReference>
<comment type="caution">
    <text evidence="1">The sequence shown here is derived from an EMBL/GenBank/DDBJ whole genome shotgun (WGS) entry which is preliminary data.</text>
</comment>
<keyword evidence="2" id="KW-1185">Reference proteome</keyword>
<organism evidence="1 2">
    <name type="scientific">Virgibacillus profundi</name>
    <dbReference type="NCBI Taxonomy" id="2024555"/>
    <lineage>
        <taxon>Bacteria</taxon>
        <taxon>Bacillati</taxon>
        <taxon>Bacillota</taxon>
        <taxon>Bacilli</taxon>
        <taxon>Bacillales</taxon>
        <taxon>Bacillaceae</taxon>
        <taxon>Virgibacillus</taxon>
    </lineage>
</organism>
<sequence length="80" mass="9431">MLKVIFYTKEVCSLCDDAKALLLMLQHDYPFELEERDIYTNDAWLEEYQLLIPFVKINDTTLDCEQVNIVSLEEALKENV</sequence>